<reference evidence="3" key="1">
    <citation type="submission" date="2017-10" db="EMBL/GenBank/DDBJ databases">
        <title>Rapid genome shrinkage in a self-fertile nematode reveals novel sperm competition proteins.</title>
        <authorList>
            <person name="Yin D."/>
            <person name="Schwarz E.M."/>
            <person name="Thomas C.G."/>
            <person name="Felde R.L."/>
            <person name="Korf I.F."/>
            <person name="Cutter A.D."/>
            <person name="Schartner C.M."/>
            <person name="Ralston E.J."/>
            <person name="Meyer B.J."/>
            <person name="Haag E.S."/>
        </authorList>
    </citation>
    <scope>NUCLEOTIDE SEQUENCE [LARGE SCALE GENOMIC DNA]</scope>
    <source>
        <strain evidence="3">JU1422</strain>
    </source>
</reference>
<evidence type="ECO:0000256" key="1">
    <source>
        <dbReference type="SAM" id="MobiDB-lite"/>
    </source>
</evidence>
<keyword evidence="3" id="KW-1185">Reference proteome</keyword>
<evidence type="ECO:0000313" key="3">
    <source>
        <dbReference type="Proteomes" id="UP000230233"/>
    </source>
</evidence>
<feature type="compositionally biased region" description="Basic and acidic residues" evidence="1">
    <location>
        <begin position="83"/>
        <end position="113"/>
    </location>
</feature>
<feature type="compositionally biased region" description="Polar residues" evidence="1">
    <location>
        <begin position="206"/>
        <end position="222"/>
    </location>
</feature>
<evidence type="ECO:0000313" key="2">
    <source>
        <dbReference type="EMBL" id="PIC44748.1"/>
    </source>
</evidence>
<feature type="region of interest" description="Disordered" evidence="1">
    <location>
        <begin position="198"/>
        <end position="249"/>
    </location>
</feature>
<dbReference type="EMBL" id="PDUG01000002">
    <property type="protein sequence ID" value="PIC44748.1"/>
    <property type="molecule type" value="Genomic_DNA"/>
</dbReference>
<organism evidence="2 3">
    <name type="scientific">Caenorhabditis nigoni</name>
    <dbReference type="NCBI Taxonomy" id="1611254"/>
    <lineage>
        <taxon>Eukaryota</taxon>
        <taxon>Metazoa</taxon>
        <taxon>Ecdysozoa</taxon>
        <taxon>Nematoda</taxon>
        <taxon>Chromadorea</taxon>
        <taxon>Rhabditida</taxon>
        <taxon>Rhabditina</taxon>
        <taxon>Rhabditomorpha</taxon>
        <taxon>Rhabditoidea</taxon>
        <taxon>Rhabditidae</taxon>
        <taxon>Peloderinae</taxon>
        <taxon>Caenorhabditis</taxon>
    </lineage>
</organism>
<name>A0A2G5UZ04_9PELO</name>
<dbReference type="AlphaFoldDB" id="A0A2G5UZ04"/>
<dbReference type="Proteomes" id="UP000230233">
    <property type="component" value="Chromosome II"/>
</dbReference>
<protein>
    <submittedName>
        <fullName evidence="2">Uncharacterized protein</fullName>
    </submittedName>
</protein>
<feature type="region of interest" description="Disordered" evidence="1">
    <location>
        <begin position="64"/>
        <end position="167"/>
    </location>
</feature>
<gene>
    <name evidence="2" type="primary">Cnig_chr_II.g5008</name>
    <name evidence="2" type="ORF">B9Z55_005008</name>
</gene>
<proteinExistence type="predicted"/>
<comment type="caution">
    <text evidence="2">The sequence shown here is derived from an EMBL/GenBank/DDBJ whole genome shotgun (WGS) entry which is preliminary data.</text>
</comment>
<sequence>MYILILCNVIYVIIISLALTINCLEAKKKGANATGSKLTKKVPPVSYEKDQKLLEEERKAKIAETRERMRKKREKQVNKAKVGSKEGSKEVAKGPGVEKKKESVKELLPEDKTQPTTHSTDSLEFMMPEKTDAKMNKTQPLEDDKTKESKEEIKGNSDEELGDVQLVDHDPDAEMKKEAVKKQAREVAHQKQLAELMEKSLERSESMNPTPDDTMKNVSSIHNESELSEIQKKKRKDLSVRSGETGGTTESIIIHEAELIEPKSNPMYLREFTEKVMGGSVEKIGRRF</sequence>
<dbReference type="OrthoDB" id="10343133at2759"/>
<feature type="compositionally biased region" description="Basic and acidic residues" evidence="1">
    <location>
        <begin position="127"/>
        <end position="157"/>
    </location>
</feature>
<accession>A0A2G5UZ04</accession>